<dbReference type="Proteomes" id="UP001596548">
    <property type="component" value="Unassembled WGS sequence"/>
</dbReference>
<sequence length="58" mass="6394">MDLDPPEIETDLIDLTATSLHDLCETDRQLLEPSKAALHGQLEHARYNLGTGPPGRID</sequence>
<reference evidence="2" key="1">
    <citation type="journal article" date="2019" name="Int. J. Syst. Evol. Microbiol.">
        <title>The Global Catalogue of Microorganisms (GCM) 10K type strain sequencing project: providing services to taxonomists for standard genome sequencing and annotation.</title>
        <authorList>
            <consortium name="The Broad Institute Genomics Platform"/>
            <consortium name="The Broad Institute Genome Sequencing Center for Infectious Disease"/>
            <person name="Wu L."/>
            <person name="Ma J."/>
        </authorList>
    </citation>
    <scope>NUCLEOTIDE SEQUENCE [LARGE SCALE GENOMIC DNA]</scope>
    <source>
        <strain evidence="2">XZYJT-10</strain>
    </source>
</reference>
<dbReference type="EMBL" id="JBHTBJ010000012">
    <property type="protein sequence ID" value="MFC7276006.1"/>
    <property type="molecule type" value="Genomic_DNA"/>
</dbReference>
<proteinExistence type="predicted"/>
<name>A0ABW2HT45_9ACTN</name>
<keyword evidence="2" id="KW-1185">Reference proteome</keyword>
<protein>
    <submittedName>
        <fullName evidence="1">Uncharacterized protein</fullName>
    </submittedName>
</protein>
<comment type="caution">
    <text evidence="1">The sequence shown here is derived from an EMBL/GenBank/DDBJ whole genome shotgun (WGS) entry which is preliminary data.</text>
</comment>
<dbReference type="RefSeq" id="WP_378969795.1">
    <property type="nucleotide sequence ID" value="NZ_JBHTBJ010000012.1"/>
</dbReference>
<gene>
    <name evidence="1" type="ORF">ACFQS1_18590</name>
</gene>
<accession>A0ABW2HT45</accession>
<evidence type="ECO:0000313" key="2">
    <source>
        <dbReference type="Proteomes" id="UP001596548"/>
    </source>
</evidence>
<evidence type="ECO:0000313" key="1">
    <source>
        <dbReference type="EMBL" id="MFC7276006.1"/>
    </source>
</evidence>
<organism evidence="1 2">
    <name type="scientific">Paractinoplanes rhizophilus</name>
    <dbReference type="NCBI Taxonomy" id="1416877"/>
    <lineage>
        <taxon>Bacteria</taxon>
        <taxon>Bacillati</taxon>
        <taxon>Actinomycetota</taxon>
        <taxon>Actinomycetes</taxon>
        <taxon>Micromonosporales</taxon>
        <taxon>Micromonosporaceae</taxon>
        <taxon>Paractinoplanes</taxon>
    </lineage>
</organism>